<evidence type="ECO:0000256" key="4">
    <source>
        <dbReference type="ARBA" id="ARBA00012215"/>
    </source>
</evidence>
<evidence type="ECO:0000256" key="13">
    <source>
        <dbReference type="PIRSR" id="PIRSR001365-1"/>
    </source>
</evidence>
<dbReference type="PIRSF" id="PIRSF001365">
    <property type="entry name" value="DHDPS"/>
    <property type="match status" value="1"/>
</dbReference>
<organism evidence="15 16">
    <name type="scientific">Branchiostoma floridae</name>
    <name type="common">Florida lancelet</name>
    <name type="synonym">Amphioxus</name>
    <dbReference type="NCBI Taxonomy" id="7739"/>
    <lineage>
        <taxon>Eukaryota</taxon>
        <taxon>Metazoa</taxon>
        <taxon>Chordata</taxon>
        <taxon>Cephalochordata</taxon>
        <taxon>Leptocardii</taxon>
        <taxon>Amphioxiformes</taxon>
        <taxon>Branchiostomatidae</taxon>
        <taxon>Branchiostoma</taxon>
    </lineage>
</organism>
<dbReference type="OMA" id="WCTAAPC"/>
<dbReference type="PANTHER" id="PTHR12128">
    <property type="entry name" value="DIHYDRODIPICOLINATE SYNTHASE"/>
    <property type="match status" value="1"/>
</dbReference>
<dbReference type="InterPro" id="IPR013785">
    <property type="entry name" value="Aldolase_TIM"/>
</dbReference>
<dbReference type="GO" id="GO:0009436">
    <property type="term" value="P:glyoxylate catabolic process"/>
    <property type="evidence" value="ECO:0000318"/>
    <property type="project" value="GO_Central"/>
</dbReference>
<comment type="catalytic activity">
    <reaction evidence="11">
        <text>(4S)-4-hydroxy-2-oxoglutarate = glyoxylate + pyruvate</text>
        <dbReference type="Rhea" id="RHEA:35639"/>
        <dbReference type="ChEBI" id="CHEBI:15361"/>
        <dbReference type="ChEBI" id="CHEBI:36655"/>
        <dbReference type="ChEBI" id="CHEBI:71685"/>
        <dbReference type="EC" id="4.1.3.16"/>
    </reaction>
</comment>
<comment type="catalytic activity">
    <reaction evidence="10">
        <text>(4R)-4-hydroxy-2-oxoglutarate = glyoxylate + pyruvate</text>
        <dbReference type="Rhea" id="RHEA:30687"/>
        <dbReference type="ChEBI" id="CHEBI:15361"/>
        <dbReference type="ChEBI" id="CHEBI:36655"/>
        <dbReference type="ChEBI" id="CHEBI:62213"/>
        <dbReference type="EC" id="4.1.3.16"/>
    </reaction>
</comment>
<evidence type="ECO:0000256" key="10">
    <source>
        <dbReference type="ARBA" id="ARBA00033610"/>
    </source>
</evidence>
<evidence type="ECO:0000256" key="5">
    <source>
        <dbReference type="ARBA" id="ARBA00018425"/>
    </source>
</evidence>
<evidence type="ECO:0000256" key="7">
    <source>
        <dbReference type="ARBA" id="ARBA00023270"/>
    </source>
</evidence>
<comment type="function">
    <text evidence="1">Catalyzes the final step in the metabolic pathway of hydroxyproline.</text>
</comment>
<dbReference type="GO" id="GO:0005739">
    <property type="term" value="C:mitochondrion"/>
    <property type="evidence" value="ECO:0000318"/>
    <property type="project" value="GO_Central"/>
</dbReference>
<proteinExistence type="inferred from homology"/>
<dbReference type="CDD" id="cd00408">
    <property type="entry name" value="DHDPS-like"/>
    <property type="match status" value="1"/>
</dbReference>
<feature type="binding site" evidence="14">
    <location>
        <position position="253"/>
    </location>
    <ligand>
        <name>pyruvate</name>
        <dbReference type="ChEBI" id="CHEBI:15361"/>
    </ligand>
</feature>
<dbReference type="Proteomes" id="UP000001554">
    <property type="component" value="Chromosome 4"/>
</dbReference>
<dbReference type="PROSITE" id="PS00666">
    <property type="entry name" value="DHDPS_2"/>
    <property type="match status" value="1"/>
</dbReference>
<evidence type="ECO:0000256" key="11">
    <source>
        <dbReference type="ARBA" id="ARBA00033613"/>
    </source>
</evidence>
<keyword evidence="7" id="KW-0704">Schiff base</keyword>
<gene>
    <name evidence="16" type="primary">LOC118413704</name>
</gene>
<accession>A0A9J7L0T6</accession>
<dbReference type="SMART" id="SM01130">
    <property type="entry name" value="DHDPS"/>
    <property type="match status" value="1"/>
</dbReference>
<keyword evidence="15" id="KW-1185">Reference proteome</keyword>
<feature type="active site" description="Schiff-base intermediate with substrate" evidence="13">
    <location>
        <position position="208"/>
    </location>
</feature>
<evidence type="ECO:0000313" key="16">
    <source>
        <dbReference type="RefSeq" id="XP_035673124.1"/>
    </source>
</evidence>
<evidence type="ECO:0000256" key="1">
    <source>
        <dbReference type="ARBA" id="ARBA00002577"/>
    </source>
</evidence>
<dbReference type="PANTHER" id="PTHR12128:SF66">
    <property type="entry name" value="4-HYDROXY-2-OXOGLUTARATE ALDOLASE, MITOCHONDRIAL"/>
    <property type="match status" value="1"/>
</dbReference>
<dbReference type="RefSeq" id="XP_035673124.1">
    <property type="nucleotide sequence ID" value="XM_035817231.1"/>
</dbReference>
<sequence length="341" mass="36996">MAFVANSLRTLSKLGTLAVHQRTFPVGGVRVLDCVHRGMASFKKVDLSGVFPPLPTPFDQDEKVNHEHLRNNVTKWNEIDFRGYVVQGSNGEYTYLSDEERVELVRTVKQAAAPGKLIIAGSGCESTQATIAMTQKMAEAGADVAMVITPFYFKGRMTSQAFKNHYEKVASASPIPVILYSVPANTGVDLPADVVAALSQHPNIIGIKDSAGDVSSWNTLTVVKASVFCPVVEIELYLNTHTVVLVAGAVGCVAALANTLGNEVCQLHKLCKEGKMDDAMKLQHRLIAPNSAVTRKFGVPGLKVAMEWFGYYGGPTRSPLLPLTPEEEESMRADFQKNGFL</sequence>
<dbReference type="GO" id="GO:0008700">
    <property type="term" value="F:(R,S)-4-hydroxy-2-oxoglutarate aldolase activity"/>
    <property type="evidence" value="ECO:0000318"/>
    <property type="project" value="GO_Central"/>
</dbReference>
<comment type="similarity">
    <text evidence="2 12">Belongs to the DapA family.</text>
</comment>
<dbReference type="OrthoDB" id="191315at2759"/>
<evidence type="ECO:0000256" key="12">
    <source>
        <dbReference type="PIRNR" id="PIRNR001365"/>
    </source>
</evidence>
<dbReference type="Gene3D" id="3.20.20.70">
    <property type="entry name" value="Aldolase class I"/>
    <property type="match status" value="1"/>
</dbReference>
<dbReference type="InterPro" id="IPR020625">
    <property type="entry name" value="Schiff_base-form_aldolases_AS"/>
</dbReference>
<dbReference type="Pfam" id="PF00701">
    <property type="entry name" value="DHDPS"/>
    <property type="match status" value="1"/>
</dbReference>
<name>A0A9J7L0T6_BRAFL</name>
<evidence type="ECO:0000256" key="14">
    <source>
        <dbReference type="PIRSR" id="PIRSR001365-2"/>
    </source>
</evidence>
<feature type="active site" description="Proton donor/acceptor" evidence="13">
    <location>
        <position position="180"/>
    </location>
</feature>
<dbReference type="KEGG" id="bfo:118413704"/>
<evidence type="ECO:0000256" key="9">
    <source>
        <dbReference type="ARBA" id="ARBA00032879"/>
    </source>
</evidence>
<keyword evidence="6 12" id="KW-0456">Lyase</keyword>
<dbReference type="SUPFAM" id="SSF51569">
    <property type="entry name" value="Aldolase"/>
    <property type="match status" value="1"/>
</dbReference>
<comment type="subunit">
    <text evidence="3">Homotetramer.</text>
</comment>
<evidence type="ECO:0000256" key="2">
    <source>
        <dbReference type="ARBA" id="ARBA00007592"/>
    </source>
</evidence>
<evidence type="ECO:0000256" key="3">
    <source>
        <dbReference type="ARBA" id="ARBA00011881"/>
    </source>
</evidence>
<evidence type="ECO:0000256" key="6">
    <source>
        <dbReference type="ARBA" id="ARBA00023239"/>
    </source>
</evidence>
<dbReference type="AlphaFoldDB" id="A0A9J7L0T6"/>
<dbReference type="InterPro" id="IPR002220">
    <property type="entry name" value="DapA-like"/>
</dbReference>
<reference evidence="15" key="1">
    <citation type="journal article" date="2020" name="Nat. Ecol. Evol.">
        <title>Deeply conserved synteny resolves early events in vertebrate evolution.</title>
        <authorList>
            <person name="Simakov O."/>
            <person name="Marletaz F."/>
            <person name="Yue J.X."/>
            <person name="O'Connell B."/>
            <person name="Jenkins J."/>
            <person name="Brandt A."/>
            <person name="Calef R."/>
            <person name="Tung C.H."/>
            <person name="Huang T.K."/>
            <person name="Schmutz J."/>
            <person name="Satoh N."/>
            <person name="Yu J.K."/>
            <person name="Putnam N.H."/>
            <person name="Green R.E."/>
            <person name="Rokhsar D.S."/>
        </authorList>
    </citation>
    <scope>NUCLEOTIDE SEQUENCE [LARGE SCALE GENOMIC DNA]</scope>
    <source>
        <strain evidence="15">S238N-H82</strain>
    </source>
</reference>
<dbReference type="GeneID" id="118413704"/>
<reference evidence="16" key="2">
    <citation type="submission" date="2025-08" db="UniProtKB">
        <authorList>
            <consortium name="RefSeq"/>
        </authorList>
    </citation>
    <scope>IDENTIFICATION</scope>
    <source>
        <strain evidence="16">S238N-H82</strain>
        <tissue evidence="16">Testes</tissue>
    </source>
</reference>
<protein>
    <recommendedName>
        <fullName evidence="5">4-hydroxy-2-oxoglutarate aldolase, mitochondrial</fullName>
        <ecNumber evidence="4">4.1.3.16</ecNumber>
    </recommendedName>
    <alternativeName>
        <fullName evidence="9">Dihydrodipicolinate synthase-like</fullName>
    </alternativeName>
    <alternativeName>
        <fullName evidence="8">Probable 2-keto-4-hydroxyglutarate aldolase</fullName>
    </alternativeName>
</protein>
<evidence type="ECO:0000313" key="15">
    <source>
        <dbReference type="Proteomes" id="UP000001554"/>
    </source>
</evidence>
<dbReference type="EC" id="4.1.3.16" evidence="4"/>
<dbReference type="PRINTS" id="PR00146">
    <property type="entry name" value="DHPICSNTHASE"/>
</dbReference>
<evidence type="ECO:0000256" key="8">
    <source>
        <dbReference type="ARBA" id="ARBA00030874"/>
    </source>
</evidence>